<dbReference type="SUPFAM" id="SSF56059">
    <property type="entry name" value="Glutathione synthetase ATP-binding domain-like"/>
    <property type="match status" value="1"/>
</dbReference>
<evidence type="ECO:0000256" key="9">
    <source>
        <dbReference type="ARBA" id="ARBA00022842"/>
    </source>
</evidence>
<comment type="subunit">
    <text evidence="3">Homodimer.</text>
</comment>
<dbReference type="Gene3D" id="3.30.470.20">
    <property type="entry name" value="ATP-grasp fold, B domain"/>
    <property type="match status" value="1"/>
</dbReference>
<comment type="caution">
    <text evidence="15">The sequence shown here is derived from an EMBL/GenBank/DDBJ whole genome shotgun (WGS) entry which is preliminary data.</text>
</comment>
<evidence type="ECO:0000313" key="16">
    <source>
        <dbReference type="Proteomes" id="UP000757232"/>
    </source>
</evidence>
<feature type="binding site" evidence="13">
    <location>
        <begin position="300"/>
        <end position="303"/>
    </location>
    <ligand>
        <name>substrate</name>
    </ligand>
</feature>
<feature type="binding site" evidence="11">
    <location>
        <begin position="423"/>
        <end position="432"/>
    </location>
    <ligand>
        <name>ATP</name>
        <dbReference type="ChEBI" id="CHEBI:30616"/>
    </ligand>
</feature>
<evidence type="ECO:0000256" key="8">
    <source>
        <dbReference type="ARBA" id="ARBA00022840"/>
    </source>
</evidence>
<dbReference type="FunFam" id="3.40.50.1760:FF:000001">
    <property type="entry name" value="Glutathione synthetase"/>
    <property type="match status" value="1"/>
</dbReference>
<feature type="binding site" evidence="11">
    <location>
        <position position="434"/>
    </location>
    <ligand>
        <name>ATP</name>
        <dbReference type="ChEBI" id="CHEBI:30616"/>
    </ligand>
</feature>
<comment type="cofactor">
    <cofactor evidence="10 12">
        <name>Mg(2+)</name>
        <dbReference type="ChEBI" id="CHEBI:18420"/>
    </cofactor>
    <text evidence="10 12">Binds 1 Mg(2+) ion per subunit.</text>
</comment>
<evidence type="ECO:0000256" key="12">
    <source>
        <dbReference type="PIRSR" id="PIRSR001558-2"/>
    </source>
</evidence>
<feature type="binding site" evidence="11">
    <location>
        <position position="518"/>
    </location>
    <ligand>
        <name>ATP</name>
        <dbReference type="ChEBI" id="CHEBI:30616"/>
    </ligand>
</feature>
<evidence type="ECO:0000256" key="2">
    <source>
        <dbReference type="ARBA" id="ARBA00010385"/>
    </source>
</evidence>
<dbReference type="GO" id="GO:0043295">
    <property type="term" value="F:glutathione binding"/>
    <property type="evidence" value="ECO:0007669"/>
    <property type="project" value="UniProtKB-UniRule"/>
</dbReference>
<evidence type="ECO:0000259" key="14">
    <source>
        <dbReference type="Pfam" id="PF03199"/>
    </source>
</evidence>
<feature type="binding site" evidence="11">
    <location>
        <position position="516"/>
    </location>
    <ligand>
        <name>substrate</name>
    </ligand>
</feature>
<name>A0A9Q5I3L9_SANBA</name>
<keyword evidence="7 10" id="KW-0547">Nucleotide-binding</keyword>
<feature type="binding site" evidence="11">
    <location>
        <position position="339"/>
    </location>
    <ligand>
        <name>ATP</name>
        <dbReference type="ChEBI" id="CHEBI:30616"/>
    </ligand>
</feature>
<evidence type="ECO:0000256" key="13">
    <source>
        <dbReference type="PIRSR" id="PIRSR001558-3"/>
    </source>
</evidence>
<keyword evidence="8 10" id="KW-0067">ATP-binding</keyword>
<keyword evidence="9 10" id="KW-0460">Magnesium</keyword>
<dbReference type="Gene3D" id="3.40.50.1760">
    <property type="entry name" value="Glutathione synthase, substrate-binding domain superfamily, eukaryotic"/>
    <property type="match status" value="1"/>
</dbReference>
<accession>A0A9Q5I3L9</accession>
<feature type="binding site" evidence="11">
    <location>
        <position position="240"/>
    </location>
    <ligand>
        <name>substrate</name>
    </ligand>
</feature>
<feature type="binding site" evidence="13">
    <location>
        <begin position="234"/>
        <end position="236"/>
    </location>
    <ligand>
        <name>substrate</name>
    </ligand>
</feature>
<dbReference type="InterPro" id="IPR037013">
    <property type="entry name" value="GSH-S_sub-bd_sf"/>
</dbReference>
<feature type="binding site" evidence="11">
    <location>
        <position position="487"/>
    </location>
    <ligand>
        <name>ATP</name>
        <dbReference type="ChEBI" id="CHEBI:30616"/>
    </ligand>
</feature>
<dbReference type="InterPro" id="IPR014049">
    <property type="entry name" value="Glutathione_synthase_N_euk"/>
</dbReference>
<evidence type="ECO:0000256" key="6">
    <source>
        <dbReference type="ARBA" id="ARBA00022723"/>
    </source>
</evidence>
<dbReference type="InterPro" id="IPR014709">
    <property type="entry name" value="Glutathione_synthase_C_euk"/>
</dbReference>
<evidence type="ECO:0000313" key="15">
    <source>
        <dbReference type="EMBL" id="OCB91059.1"/>
    </source>
</evidence>
<dbReference type="GO" id="GO:0000287">
    <property type="term" value="F:magnesium ion binding"/>
    <property type="evidence" value="ECO:0007669"/>
    <property type="project" value="UniProtKB-UniRule"/>
</dbReference>
<comment type="similarity">
    <text evidence="2 10">Belongs to the eukaryotic GSH synthase family.</text>
</comment>
<evidence type="ECO:0000256" key="4">
    <source>
        <dbReference type="ARBA" id="ARBA00022598"/>
    </source>
</evidence>
<evidence type="ECO:0000256" key="7">
    <source>
        <dbReference type="ARBA" id="ARBA00022741"/>
    </source>
</evidence>
<dbReference type="PANTHER" id="PTHR11130:SF0">
    <property type="entry name" value="GLUTATHIONE SYNTHETASE"/>
    <property type="match status" value="1"/>
</dbReference>
<dbReference type="InterPro" id="IPR014042">
    <property type="entry name" value="Glutathione_synthase_a-hlx"/>
</dbReference>
<feature type="binding site" evidence="11">
    <location>
        <position position="159"/>
    </location>
    <ligand>
        <name>ATP</name>
        <dbReference type="ChEBI" id="CHEBI:30616"/>
    </ligand>
</feature>
<dbReference type="OrthoDB" id="2020073at2759"/>
<dbReference type="InterPro" id="IPR016185">
    <property type="entry name" value="PreATP-grasp_dom_sf"/>
</dbReference>
<dbReference type="Pfam" id="PF03199">
    <property type="entry name" value="GSH_synthase"/>
    <property type="match status" value="1"/>
</dbReference>
<feature type="binding site" evidence="12">
    <location>
        <position position="161"/>
    </location>
    <ligand>
        <name>Mg(2+)</name>
        <dbReference type="ChEBI" id="CHEBI:18420"/>
    </ligand>
</feature>
<feature type="binding site" evidence="12">
    <location>
        <position position="427"/>
    </location>
    <ligand>
        <name>Mg(2+)</name>
        <dbReference type="ChEBI" id="CHEBI:18420"/>
    </ligand>
</feature>
<dbReference type="EC" id="6.3.2.3" evidence="10"/>
<dbReference type="EMBL" id="LNZH02000107">
    <property type="protein sequence ID" value="OCB91059.1"/>
    <property type="molecule type" value="Genomic_DNA"/>
</dbReference>
<dbReference type="InterPro" id="IPR005615">
    <property type="entry name" value="Glutathione_synthase"/>
</dbReference>
<dbReference type="SUPFAM" id="SSF52440">
    <property type="entry name" value="PreATP-grasp domain"/>
    <property type="match status" value="1"/>
</dbReference>
<dbReference type="Gene3D" id="3.30.1490.50">
    <property type="match status" value="1"/>
</dbReference>
<keyword evidence="5 10" id="KW-0317">Glutathione biosynthesis</keyword>
<comment type="pathway">
    <text evidence="1 10">Sulfur metabolism; glutathione biosynthesis; glutathione from L-cysteine and L-glutamate: step 2/2.</text>
</comment>
<dbReference type="GO" id="GO:0005829">
    <property type="term" value="C:cytosol"/>
    <property type="evidence" value="ECO:0007669"/>
    <property type="project" value="TreeGrafter"/>
</dbReference>
<comment type="catalytic activity">
    <reaction evidence="10">
        <text>gamma-L-glutamyl-L-cysteine + glycine + ATP = glutathione + ADP + phosphate + H(+)</text>
        <dbReference type="Rhea" id="RHEA:13557"/>
        <dbReference type="ChEBI" id="CHEBI:15378"/>
        <dbReference type="ChEBI" id="CHEBI:30616"/>
        <dbReference type="ChEBI" id="CHEBI:43474"/>
        <dbReference type="ChEBI" id="CHEBI:57305"/>
        <dbReference type="ChEBI" id="CHEBI:57925"/>
        <dbReference type="ChEBI" id="CHEBI:58173"/>
        <dbReference type="ChEBI" id="CHEBI:456216"/>
        <dbReference type="EC" id="6.3.2.3"/>
    </reaction>
</comment>
<keyword evidence="6 10" id="KW-0479">Metal-binding</keyword>
<dbReference type="PANTHER" id="PTHR11130">
    <property type="entry name" value="GLUTATHIONE SYNTHETASE"/>
    <property type="match status" value="1"/>
</dbReference>
<dbReference type="GO" id="GO:0005524">
    <property type="term" value="F:ATP binding"/>
    <property type="evidence" value="ECO:0007669"/>
    <property type="project" value="UniProtKB-UniRule"/>
</dbReference>
<protein>
    <recommendedName>
        <fullName evidence="10">Glutathione synthetase</fullName>
        <shortName evidence="10">GSH-S</shortName>
        <ecNumber evidence="10">6.3.2.3</ecNumber>
    </recommendedName>
</protein>
<evidence type="ECO:0000256" key="3">
    <source>
        <dbReference type="ARBA" id="ARBA00011738"/>
    </source>
</evidence>
<feature type="domain" description="Glutathione synthase substrate-binding" evidence="14">
    <location>
        <begin position="225"/>
        <end position="336"/>
    </location>
</feature>
<feature type="binding site" evidence="13">
    <location>
        <begin position="163"/>
        <end position="166"/>
    </location>
    <ligand>
        <name>substrate</name>
    </ligand>
</feature>
<evidence type="ECO:0000256" key="11">
    <source>
        <dbReference type="PIRSR" id="PIRSR001558-1"/>
    </source>
</evidence>
<evidence type="ECO:0000256" key="1">
    <source>
        <dbReference type="ARBA" id="ARBA00004965"/>
    </source>
</evidence>
<dbReference type="GO" id="GO:0004363">
    <property type="term" value="F:glutathione synthase activity"/>
    <property type="evidence" value="ECO:0007669"/>
    <property type="project" value="UniProtKB-UniRule"/>
</dbReference>
<feature type="binding site" evidence="13">
    <location>
        <begin position="527"/>
        <end position="528"/>
    </location>
    <ligand>
        <name>substrate</name>
    </ligand>
</feature>
<reference evidence="15" key="1">
    <citation type="submission" date="2016-06" db="EMBL/GenBank/DDBJ databases">
        <title>Draft Genome sequence of the fungus Inonotus baumii.</title>
        <authorList>
            <person name="Zhu H."/>
            <person name="Lin W."/>
        </authorList>
    </citation>
    <scope>NUCLEOTIDE SEQUENCE</scope>
    <source>
        <strain evidence="15">821</strain>
    </source>
</reference>
<keyword evidence="16" id="KW-1185">Reference proteome</keyword>
<keyword evidence="4 10" id="KW-0436">Ligase</keyword>
<dbReference type="Pfam" id="PF03917">
    <property type="entry name" value="GSH_synth_ATP"/>
    <property type="match status" value="1"/>
</dbReference>
<dbReference type="Gene3D" id="1.10.1080.10">
    <property type="entry name" value="Glutathione Synthetase, Chain A, domain 3"/>
    <property type="match status" value="1"/>
</dbReference>
<proteinExistence type="inferred from homology"/>
<feature type="binding site" evidence="11">
    <location>
        <begin position="456"/>
        <end position="459"/>
    </location>
    <ligand>
        <name>ATP</name>
        <dbReference type="ChEBI" id="CHEBI:30616"/>
    </ligand>
</feature>
<gene>
    <name evidence="15" type="ORF">A7U60_g1696</name>
</gene>
<organism evidence="15 16">
    <name type="scientific">Sanghuangporus baumii</name>
    <name type="common">Phellinus baumii</name>
    <dbReference type="NCBI Taxonomy" id="108892"/>
    <lineage>
        <taxon>Eukaryota</taxon>
        <taxon>Fungi</taxon>
        <taxon>Dikarya</taxon>
        <taxon>Basidiomycota</taxon>
        <taxon>Agaricomycotina</taxon>
        <taxon>Agaricomycetes</taxon>
        <taxon>Hymenochaetales</taxon>
        <taxon>Hymenochaetaceae</taxon>
        <taxon>Sanghuangporus</taxon>
    </lineage>
</organism>
<evidence type="ECO:0000256" key="10">
    <source>
        <dbReference type="PIRNR" id="PIRNR001558"/>
    </source>
</evidence>
<dbReference type="PIRSF" id="PIRSF001558">
    <property type="entry name" value="GSHase"/>
    <property type="match status" value="1"/>
</dbReference>
<sequence length="541" mass="58989">MASFVFSDWPPHLTDTQQSHLTQLATTYALAHGLLYLPPSSSSSTPAPTSAIHAPLSLFPSPFPRSLFQNALRLQKIYNVLYARIALDEEFLDSVMGEVAQVDEFTGQIWRSWKTLRDEGITQARYDTIQDYHLGIFRADYLLHAPKGSTVPISLKQVEFNTISSSFGALSDRASSLHNYLLDATDYFGLSPHLIKDNLPSNGATSTVVEGLAAAHKAYGAHDAYILFVVQPGERNVFDQRWLEYELLERHNIHVVRQTFDDLLTNASLSPSRVLTLRNALPSSTSGSSDTIEVSVVYYRAGYTPKDYPTSSHYALRETLSRSRAINCPTLALQLAGGKKVQQVLTKEGVLERFLLQSPKHTGTETAEAAAAAAAHSSGPEEFTPEDLALIRSTWVDMWCLSDPGPPDGVTQALEHHASLVLKPQREGGGNNVYHSSIPSFLSSLPAFALPAWIAMRLIEPPQNLGGYLVRAGSGESNAARKDVVSELGVFGWALFGGPRKEGGVVRQGDGGWLVRTKGRESDEGGVAVGFSVLDSILLVD</sequence>
<evidence type="ECO:0000256" key="5">
    <source>
        <dbReference type="ARBA" id="ARBA00022684"/>
    </source>
</evidence>
<dbReference type="InterPro" id="IPR004887">
    <property type="entry name" value="GSH_synth_subst-bd"/>
</dbReference>
<dbReference type="AlphaFoldDB" id="A0A9Q5I3L9"/>
<feature type="binding site" evidence="11">
    <location>
        <position position="524"/>
    </location>
    <ligand>
        <name>ATP</name>
        <dbReference type="ChEBI" id="CHEBI:30616"/>
    </ligand>
</feature>
<feature type="binding site" evidence="11">
    <location>
        <position position="138"/>
    </location>
    <ligand>
        <name>substrate</name>
    </ligand>
</feature>
<dbReference type="Gene3D" id="3.30.1490.80">
    <property type="match status" value="1"/>
</dbReference>
<dbReference type="Proteomes" id="UP000757232">
    <property type="component" value="Unassembled WGS sequence"/>
</dbReference>
<feature type="binding site" evidence="12">
    <location>
        <position position="159"/>
    </location>
    <ligand>
        <name>Mg(2+)</name>
        <dbReference type="ChEBI" id="CHEBI:18420"/>
    </ligand>
</feature>